<gene>
    <name evidence="3" type="ORF">AWM75_01985</name>
</gene>
<dbReference type="SMART" id="SM00563">
    <property type="entry name" value="PlsC"/>
    <property type="match status" value="1"/>
</dbReference>
<reference evidence="4" key="2">
    <citation type="submission" date="2016-01" db="EMBL/GenBank/DDBJ databases">
        <title>Six Aerococcus type strain genome sequencing and assembly using PacBio and Illumina Hiseq.</title>
        <authorList>
            <person name="Carkaci D."/>
            <person name="Dargis R."/>
            <person name="Nielsen X.C."/>
            <person name="Skovgaard O."/>
            <person name="Fuursted K."/>
            <person name="Christensen J.J."/>
        </authorList>
    </citation>
    <scope>NUCLEOTIDE SEQUENCE [LARGE SCALE GENOMIC DNA]</scope>
    <source>
        <strain evidence="4">CCUG42038B</strain>
    </source>
</reference>
<evidence type="ECO:0000313" key="4">
    <source>
        <dbReference type="Proteomes" id="UP000062260"/>
    </source>
</evidence>
<evidence type="ECO:0000256" key="2">
    <source>
        <dbReference type="ARBA" id="ARBA00023315"/>
    </source>
</evidence>
<dbReference type="AlphaFoldDB" id="A0A0X8FK85"/>
<dbReference type="EMBL" id="CP014163">
    <property type="protein sequence ID" value="AMB98837.1"/>
    <property type="molecule type" value="Genomic_DNA"/>
</dbReference>
<dbReference type="CDD" id="cd07989">
    <property type="entry name" value="LPLAT_AGPAT-like"/>
    <property type="match status" value="1"/>
</dbReference>
<protein>
    <submittedName>
        <fullName evidence="3">Acyl-phosphate glycerol 3-phosphate acyltransferase</fullName>
    </submittedName>
</protein>
<name>A0A0X8FK85_9LACT</name>
<dbReference type="KEGG" id="auh:AWM75_01985"/>
<dbReference type="PANTHER" id="PTHR10434">
    <property type="entry name" value="1-ACYL-SN-GLYCEROL-3-PHOSPHATE ACYLTRANSFERASE"/>
    <property type="match status" value="1"/>
</dbReference>
<sequence length="220" mass="25124">MYNFLIYLVKGLLFLVNGPTHFEYHPDYDANQQYLVISPHRTILDPPMIALALLPHKISYMAKKELFKPAFVAWLLKKVHVIPVDRQAPAMETLKTSVNVLKKTDRHLGIFPTGSRYSTKIKPGAVNLAKMGQVNLLPAVYQGPLEISGLFSWKQANRARVRIGKPIILPDKKRLTKTEISDLEAQIAQAFVETDKALNPDYHYDMEAALAKRDRKYKRK</sequence>
<organism evidence="3 4">
    <name type="scientific">Aerococcus urinaehominis</name>
    <dbReference type="NCBI Taxonomy" id="128944"/>
    <lineage>
        <taxon>Bacteria</taxon>
        <taxon>Bacillati</taxon>
        <taxon>Bacillota</taxon>
        <taxon>Bacilli</taxon>
        <taxon>Lactobacillales</taxon>
        <taxon>Aerococcaceae</taxon>
        <taxon>Aerococcus</taxon>
    </lineage>
</organism>
<proteinExistence type="predicted"/>
<dbReference type="SUPFAM" id="SSF69593">
    <property type="entry name" value="Glycerol-3-phosphate (1)-acyltransferase"/>
    <property type="match status" value="1"/>
</dbReference>
<dbReference type="Pfam" id="PF01553">
    <property type="entry name" value="Acyltransferase"/>
    <property type="match status" value="1"/>
</dbReference>
<keyword evidence="4" id="KW-1185">Reference proteome</keyword>
<accession>A0A0X8FK85</accession>
<dbReference type="RefSeq" id="WP_067977606.1">
    <property type="nucleotide sequence ID" value="NZ_CP014163.1"/>
</dbReference>
<evidence type="ECO:0000256" key="1">
    <source>
        <dbReference type="ARBA" id="ARBA00022679"/>
    </source>
</evidence>
<keyword evidence="1 3" id="KW-0808">Transferase</keyword>
<dbReference type="GO" id="GO:0003841">
    <property type="term" value="F:1-acylglycerol-3-phosphate O-acyltransferase activity"/>
    <property type="evidence" value="ECO:0007669"/>
    <property type="project" value="TreeGrafter"/>
</dbReference>
<dbReference type="Proteomes" id="UP000062260">
    <property type="component" value="Chromosome"/>
</dbReference>
<reference evidence="3 4" key="1">
    <citation type="journal article" date="2016" name="Genome Announc.">
        <title>Complete Genome Sequences of Aerococcus christensenii CCUG 28831T, Aerococcus sanguinicola CCUG 43001T, Aerococcus urinae CCUG 36881T, Aerococcus urinaeequi CCUG 28094T, Aerococcus urinaehominis CCUG 42038 BT, and Aerococcus viridans CCUG 4311T.</title>
        <authorList>
            <person name="Carkaci D."/>
            <person name="Dargis R."/>
            <person name="Nielsen X.C."/>
            <person name="Skovgaard O."/>
            <person name="Fuursted K."/>
            <person name="Christensen J.J."/>
        </authorList>
    </citation>
    <scope>NUCLEOTIDE SEQUENCE [LARGE SCALE GENOMIC DNA]</scope>
    <source>
        <strain evidence="3 4">CCUG42038B</strain>
    </source>
</reference>
<dbReference type="OrthoDB" id="9803035at2"/>
<keyword evidence="2 3" id="KW-0012">Acyltransferase</keyword>
<dbReference type="InterPro" id="IPR002123">
    <property type="entry name" value="Plipid/glycerol_acylTrfase"/>
</dbReference>
<dbReference type="GO" id="GO:0006654">
    <property type="term" value="P:phosphatidic acid biosynthetic process"/>
    <property type="evidence" value="ECO:0007669"/>
    <property type="project" value="TreeGrafter"/>
</dbReference>
<dbReference type="STRING" id="128944.AWM75_01985"/>
<dbReference type="PANTHER" id="PTHR10434:SF40">
    <property type="entry name" value="1-ACYL-SN-GLYCEROL-3-PHOSPHATE ACYLTRANSFERASE"/>
    <property type="match status" value="1"/>
</dbReference>
<evidence type="ECO:0000313" key="3">
    <source>
        <dbReference type="EMBL" id="AMB98837.1"/>
    </source>
</evidence>